<accession>A0A495QRR2</accession>
<dbReference type="Pfam" id="PF04149">
    <property type="entry name" value="DUF397"/>
    <property type="match status" value="1"/>
</dbReference>
<dbReference type="InterPro" id="IPR007278">
    <property type="entry name" value="DUF397"/>
</dbReference>
<dbReference type="EMBL" id="RBWU01000002">
    <property type="protein sequence ID" value="RKS76179.1"/>
    <property type="molecule type" value="Genomic_DNA"/>
</dbReference>
<gene>
    <name evidence="2" type="ORF">BZB76_1529</name>
</gene>
<dbReference type="RefSeq" id="WP_121433582.1">
    <property type="nucleotide sequence ID" value="NZ_RBWU01000002.1"/>
</dbReference>
<keyword evidence="3" id="KW-1185">Reference proteome</keyword>
<evidence type="ECO:0000313" key="3">
    <source>
        <dbReference type="Proteomes" id="UP000274601"/>
    </source>
</evidence>
<comment type="caution">
    <text evidence="2">The sequence shown here is derived from an EMBL/GenBank/DDBJ whole genome shotgun (WGS) entry which is preliminary data.</text>
</comment>
<organism evidence="2 3">
    <name type="scientific">Actinomadura pelletieri DSM 43383</name>
    <dbReference type="NCBI Taxonomy" id="1120940"/>
    <lineage>
        <taxon>Bacteria</taxon>
        <taxon>Bacillati</taxon>
        <taxon>Actinomycetota</taxon>
        <taxon>Actinomycetes</taxon>
        <taxon>Streptosporangiales</taxon>
        <taxon>Thermomonosporaceae</taxon>
        <taxon>Actinomadura</taxon>
    </lineage>
</organism>
<reference evidence="2 3" key="1">
    <citation type="submission" date="2018-10" db="EMBL/GenBank/DDBJ databases">
        <title>Genomic Encyclopedia of Archaeal and Bacterial Type Strains, Phase II (KMG-II): from individual species to whole genera.</title>
        <authorList>
            <person name="Goeker M."/>
        </authorList>
    </citation>
    <scope>NUCLEOTIDE SEQUENCE [LARGE SCALE GENOMIC DNA]</scope>
    <source>
        <strain evidence="2 3">DSM 43383</strain>
    </source>
</reference>
<proteinExistence type="predicted"/>
<evidence type="ECO:0000313" key="2">
    <source>
        <dbReference type="EMBL" id="RKS76179.1"/>
    </source>
</evidence>
<feature type="domain" description="DUF397" evidence="1">
    <location>
        <begin position="7"/>
        <end position="59"/>
    </location>
</feature>
<sequence>MDLSTVKWRKSSRSSADGDNCVEVANVPNIVALRDSKYPNGGKILLSHEDFRHLTNTLKNL</sequence>
<dbReference type="OrthoDB" id="3483392at2"/>
<dbReference type="Proteomes" id="UP000274601">
    <property type="component" value="Unassembled WGS sequence"/>
</dbReference>
<protein>
    <submittedName>
        <fullName evidence="2">Uncharacterized protein DUF397</fullName>
    </submittedName>
</protein>
<dbReference type="AlphaFoldDB" id="A0A495QRR2"/>
<name>A0A495QRR2_9ACTN</name>
<evidence type="ECO:0000259" key="1">
    <source>
        <dbReference type="Pfam" id="PF04149"/>
    </source>
</evidence>